<feature type="transmembrane region" description="Helical" evidence="6">
    <location>
        <begin position="21"/>
        <end position="42"/>
    </location>
</feature>
<sequence>MSNPTFAIARRELAGYFATPVAYVFIVIFLALAGALTFYLGGLYERGQADLQPFFAFHPWLYLFLVPAVSMRLWSEERKSGSIELLLTLPVTMWQAVLGKFLAAWAFVGIALLLTFPMWITVNYLGEPDNGVILASYIGSLLMAGGFLAIGACLSAATRNQVIAFILTVVVCFLLLLAGFPLVLDFFRALLPAVLVDAVAGLSFLTHFNAISRGVIDLRDLLFFVLTIVFWLLASAVVIDLKKAD</sequence>
<dbReference type="AlphaFoldDB" id="A0A1G6UL09"/>
<feature type="transmembrane region" description="Helical" evidence="6">
    <location>
        <begin position="162"/>
        <end position="183"/>
    </location>
</feature>
<keyword evidence="2" id="KW-1003">Cell membrane</keyword>
<evidence type="ECO:0000256" key="3">
    <source>
        <dbReference type="ARBA" id="ARBA00022692"/>
    </source>
</evidence>
<keyword evidence="8" id="KW-1185">Reference proteome</keyword>
<evidence type="ECO:0000256" key="5">
    <source>
        <dbReference type="ARBA" id="ARBA00023136"/>
    </source>
</evidence>
<protein>
    <submittedName>
        <fullName evidence="7">ABC-2 type transport system permease protein</fullName>
    </submittedName>
</protein>
<dbReference type="OrthoDB" id="9794512at2"/>
<feature type="transmembrane region" description="Helical" evidence="6">
    <location>
        <begin position="189"/>
        <end position="209"/>
    </location>
</feature>
<keyword evidence="3 6" id="KW-0812">Transmembrane</keyword>
<dbReference type="InterPro" id="IPR051449">
    <property type="entry name" value="ABC-2_transporter_component"/>
</dbReference>
<accession>A0A1G6UL09</accession>
<feature type="transmembrane region" description="Helical" evidence="6">
    <location>
        <begin position="132"/>
        <end position="155"/>
    </location>
</feature>
<dbReference type="Pfam" id="PF12679">
    <property type="entry name" value="ABC2_membrane_2"/>
    <property type="match status" value="1"/>
</dbReference>
<reference evidence="7 8" key="1">
    <citation type="submission" date="2016-10" db="EMBL/GenBank/DDBJ databases">
        <authorList>
            <person name="de Groot N.N."/>
        </authorList>
    </citation>
    <scope>NUCLEOTIDE SEQUENCE [LARGE SCALE GENOMIC DNA]</scope>
    <source>
        <strain evidence="7 8">DSM 16957</strain>
    </source>
</reference>
<feature type="transmembrane region" description="Helical" evidence="6">
    <location>
        <begin position="96"/>
        <end position="120"/>
    </location>
</feature>
<name>A0A1G6UL09_9GAMM</name>
<proteinExistence type="predicted"/>
<evidence type="ECO:0000256" key="2">
    <source>
        <dbReference type="ARBA" id="ARBA00022475"/>
    </source>
</evidence>
<organism evidence="7 8">
    <name type="scientific">Aquimonas voraii</name>
    <dbReference type="NCBI Taxonomy" id="265719"/>
    <lineage>
        <taxon>Bacteria</taxon>
        <taxon>Pseudomonadati</taxon>
        <taxon>Pseudomonadota</taxon>
        <taxon>Gammaproteobacteria</taxon>
        <taxon>Lysobacterales</taxon>
        <taxon>Lysobacteraceae</taxon>
        <taxon>Aquimonas</taxon>
    </lineage>
</organism>
<dbReference type="GO" id="GO:0140359">
    <property type="term" value="F:ABC-type transporter activity"/>
    <property type="evidence" value="ECO:0007669"/>
    <property type="project" value="InterPro"/>
</dbReference>
<keyword evidence="5 6" id="KW-0472">Membrane</keyword>
<evidence type="ECO:0000313" key="7">
    <source>
        <dbReference type="EMBL" id="SDD41993.1"/>
    </source>
</evidence>
<feature type="transmembrane region" description="Helical" evidence="6">
    <location>
        <begin position="54"/>
        <end position="75"/>
    </location>
</feature>
<dbReference type="RefSeq" id="WP_091240354.1">
    <property type="nucleotide sequence ID" value="NZ_FNAG01000002.1"/>
</dbReference>
<dbReference type="GO" id="GO:0005886">
    <property type="term" value="C:plasma membrane"/>
    <property type="evidence" value="ECO:0007669"/>
    <property type="project" value="UniProtKB-SubCell"/>
</dbReference>
<dbReference type="PANTHER" id="PTHR30294">
    <property type="entry name" value="MEMBRANE COMPONENT OF ABC TRANSPORTER YHHJ-RELATED"/>
    <property type="match status" value="1"/>
</dbReference>
<dbReference type="PANTHER" id="PTHR30294:SF29">
    <property type="entry name" value="MULTIDRUG ABC TRANSPORTER PERMEASE YBHS-RELATED"/>
    <property type="match status" value="1"/>
</dbReference>
<evidence type="ECO:0000313" key="8">
    <source>
        <dbReference type="Proteomes" id="UP000199603"/>
    </source>
</evidence>
<evidence type="ECO:0000256" key="4">
    <source>
        <dbReference type="ARBA" id="ARBA00022989"/>
    </source>
</evidence>
<gene>
    <name evidence="7" type="ORF">SAMN04488509_102388</name>
</gene>
<keyword evidence="4 6" id="KW-1133">Transmembrane helix</keyword>
<dbReference type="EMBL" id="FNAG01000002">
    <property type="protein sequence ID" value="SDD41993.1"/>
    <property type="molecule type" value="Genomic_DNA"/>
</dbReference>
<comment type="subcellular location">
    <subcellularLocation>
        <location evidence="1">Cell membrane</location>
        <topology evidence="1">Multi-pass membrane protein</topology>
    </subcellularLocation>
</comment>
<evidence type="ECO:0000256" key="1">
    <source>
        <dbReference type="ARBA" id="ARBA00004651"/>
    </source>
</evidence>
<evidence type="ECO:0000256" key="6">
    <source>
        <dbReference type="SAM" id="Phobius"/>
    </source>
</evidence>
<dbReference type="Proteomes" id="UP000199603">
    <property type="component" value="Unassembled WGS sequence"/>
</dbReference>
<dbReference type="STRING" id="265719.SAMN04488509_102388"/>
<feature type="transmembrane region" description="Helical" evidence="6">
    <location>
        <begin position="221"/>
        <end position="239"/>
    </location>
</feature>